<accession>A0A1Z5T2F3</accession>
<reference evidence="5 6" key="1">
    <citation type="submission" date="2017-01" db="EMBL/GenBank/DDBJ databases">
        <title>The recent genome duplication of the halophilic yeast Hortaea werneckii: insights from long-read sequencing.</title>
        <authorList>
            <person name="Sinha S."/>
            <person name="Flibotte S."/>
            <person name="Neira M."/>
            <person name="Lenassi M."/>
            <person name="Gostincar C."/>
            <person name="Stajich J.E."/>
            <person name="Nislow C.E."/>
        </authorList>
    </citation>
    <scope>NUCLEOTIDE SEQUENCE [LARGE SCALE GENOMIC DNA]</scope>
    <source>
        <strain evidence="5 6">EXF-2000</strain>
    </source>
</reference>
<gene>
    <name evidence="5" type="ORF">BTJ68_09339</name>
</gene>
<protein>
    <recommendedName>
        <fullName evidence="4">FAD-binding domain-containing protein</fullName>
    </recommendedName>
</protein>
<dbReference type="PANTHER" id="PTHR46865">
    <property type="entry name" value="OXIDOREDUCTASE-RELATED"/>
    <property type="match status" value="1"/>
</dbReference>
<name>A0A1Z5T2F3_HORWE</name>
<keyword evidence="2" id="KW-0274">FAD</keyword>
<dbReference type="Pfam" id="PF01494">
    <property type="entry name" value="FAD_binding_3"/>
    <property type="match status" value="1"/>
</dbReference>
<evidence type="ECO:0000256" key="2">
    <source>
        <dbReference type="ARBA" id="ARBA00022827"/>
    </source>
</evidence>
<comment type="caution">
    <text evidence="5">The sequence shown here is derived from an EMBL/GenBank/DDBJ whole genome shotgun (WGS) entry which is preliminary data.</text>
</comment>
<dbReference type="GO" id="GO:0071949">
    <property type="term" value="F:FAD binding"/>
    <property type="evidence" value="ECO:0007669"/>
    <property type="project" value="InterPro"/>
</dbReference>
<evidence type="ECO:0000313" key="6">
    <source>
        <dbReference type="Proteomes" id="UP000194280"/>
    </source>
</evidence>
<dbReference type="Gene3D" id="3.30.9.10">
    <property type="entry name" value="D-Amino Acid Oxidase, subunit A, domain 2"/>
    <property type="match status" value="1"/>
</dbReference>
<organism evidence="5 6">
    <name type="scientific">Hortaea werneckii EXF-2000</name>
    <dbReference type="NCBI Taxonomy" id="1157616"/>
    <lineage>
        <taxon>Eukaryota</taxon>
        <taxon>Fungi</taxon>
        <taxon>Dikarya</taxon>
        <taxon>Ascomycota</taxon>
        <taxon>Pezizomycotina</taxon>
        <taxon>Dothideomycetes</taxon>
        <taxon>Dothideomycetidae</taxon>
        <taxon>Mycosphaerellales</taxon>
        <taxon>Teratosphaeriaceae</taxon>
        <taxon>Hortaea</taxon>
    </lineage>
</organism>
<evidence type="ECO:0000256" key="1">
    <source>
        <dbReference type="ARBA" id="ARBA00022630"/>
    </source>
</evidence>
<keyword evidence="6" id="KW-1185">Reference proteome</keyword>
<dbReference type="EMBL" id="MUNK01000148">
    <property type="protein sequence ID" value="OTA29530.1"/>
    <property type="molecule type" value="Genomic_DNA"/>
</dbReference>
<dbReference type="InterPro" id="IPR051704">
    <property type="entry name" value="FAD_aromatic-hydroxylase"/>
</dbReference>
<dbReference type="OrthoDB" id="655030at2759"/>
<dbReference type="Gene3D" id="3.50.50.60">
    <property type="entry name" value="FAD/NAD(P)-binding domain"/>
    <property type="match status" value="1"/>
</dbReference>
<sequence length="408" mass="44561">MATPKRILIAGGGIAGPSCALLLSKGGHQVTIVERAPQLRATGQQIDVAGNGVPIVKKMGIWEALKERTVGDEGIRFVTENDQSWADFPASKESSASSFVKEIEILRGDMVDVIYQRTKDTTEYIFGDEISALAEHNSHVTASFQHHPDRDFDIVIAADGLYSHTRSLVFGKDSAHIRSLNQCVALLSIPWQKSDTTWSRWCNAPGGRCACTRPRAKQGLTGAYLALMTEDSGKIARLPAEEQKQEFARRFADMEWETPRILEEMMKADDFYVTPVAQAKPESWVKGRVALLGDSGYAPSPVSGQGTTLALVGAYILAGCINTHDDVQEALKQYQQQVKPFVQEGQKLYPGVPGSANPQTPWGIRTFYSIMWIASLINSSGVLGTLSVLFGPLSALFGTGLQLPEYKL</sequence>
<dbReference type="VEuPathDB" id="FungiDB:BTJ68_09339"/>
<dbReference type="PRINTS" id="PR00420">
    <property type="entry name" value="RNGMNOXGNASE"/>
</dbReference>
<dbReference type="AlphaFoldDB" id="A0A1Z5T2F3"/>
<dbReference type="GO" id="GO:0016491">
    <property type="term" value="F:oxidoreductase activity"/>
    <property type="evidence" value="ECO:0007669"/>
    <property type="project" value="UniProtKB-KW"/>
</dbReference>
<dbReference type="InterPro" id="IPR036188">
    <property type="entry name" value="FAD/NAD-bd_sf"/>
</dbReference>
<evidence type="ECO:0000259" key="4">
    <source>
        <dbReference type="Pfam" id="PF01494"/>
    </source>
</evidence>
<dbReference type="Proteomes" id="UP000194280">
    <property type="component" value="Unassembled WGS sequence"/>
</dbReference>
<dbReference type="PANTHER" id="PTHR46865:SF2">
    <property type="entry name" value="MONOOXYGENASE"/>
    <property type="match status" value="1"/>
</dbReference>
<evidence type="ECO:0000313" key="5">
    <source>
        <dbReference type="EMBL" id="OTA29530.1"/>
    </source>
</evidence>
<feature type="domain" description="FAD-binding" evidence="4">
    <location>
        <begin position="7"/>
        <end position="343"/>
    </location>
</feature>
<evidence type="ECO:0000256" key="3">
    <source>
        <dbReference type="ARBA" id="ARBA00023002"/>
    </source>
</evidence>
<dbReference type="InParanoid" id="A0A1Z5T2F3"/>
<keyword evidence="1" id="KW-0285">Flavoprotein</keyword>
<dbReference type="InterPro" id="IPR002938">
    <property type="entry name" value="FAD-bd"/>
</dbReference>
<proteinExistence type="predicted"/>
<dbReference type="SUPFAM" id="SSF51905">
    <property type="entry name" value="FAD/NAD(P)-binding domain"/>
    <property type="match status" value="1"/>
</dbReference>
<keyword evidence="3" id="KW-0560">Oxidoreductase</keyword>
<dbReference type="STRING" id="1157616.A0A1Z5T2F3"/>